<organism evidence="3 4">
    <name type="scientific">Diversispora eburnea</name>
    <dbReference type="NCBI Taxonomy" id="1213867"/>
    <lineage>
        <taxon>Eukaryota</taxon>
        <taxon>Fungi</taxon>
        <taxon>Fungi incertae sedis</taxon>
        <taxon>Mucoromycota</taxon>
        <taxon>Glomeromycotina</taxon>
        <taxon>Glomeromycetes</taxon>
        <taxon>Diversisporales</taxon>
        <taxon>Diversisporaceae</taxon>
        <taxon>Diversispora</taxon>
    </lineage>
</organism>
<evidence type="ECO:0000256" key="2">
    <source>
        <dbReference type="SAM" id="MobiDB-lite"/>
    </source>
</evidence>
<name>A0A9N9GE42_9GLOM</name>
<feature type="compositionally biased region" description="Polar residues" evidence="2">
    <location>
        <begin position="478"/>
        <end position="491"/>
    </location>
</feature>
<keyword evidence="4" id="KW-1185">Reference proteome</keyword>
<feature type="compositionally biased region" description="Polar residues" evidence="2">
    <location>
        <begin position="174"/>
        <end position="186"/>
    </location>
</feature>
<dbReference type="InterPro" id="IPR004000">
    <property type="entry name" value="Actin"/>
</dbReference>
<proteinExistence type="inferred from homology"/>
<dbReference type="EMBL" id="CAJVPK010001703">
    <property type="protein sequence ID" value="CAG8595939.1"/>
    <property type="molecule type" value="Genomic_DNA"/>
</dbReference>
<feature type="region of interest" description="Disordered" evidence="2">
    <location>
        <begin position="1"/>
        <end position="61"/>
    </location>
</feature>
<reference evidence="3" key="1">
    <citation type="submission" date="2021-06" db="EMBL/GenBank/DDBJ databases">
        <authorList>
            <person name="Kallberg Y."/>
            <person name="Tangrot J."/>
            <person name="Rosling A."/>
        </authorList>
    </citation>
    <scope>NUCLEOTIDE SEQUENCE</scope>
    <source>
        <strain evidence="3">AZ414A</strain>
    </source>
</reference>
<dbReference type="Proteomes" id="UP000789706">
    <property type="component" value="Unassembled WGS sequence"/>
</dbReference>
<feature type="region of interest" description="Disordered" evidence="2">
    <location>
        <begin position="470"/>
        <end position="540"/>
    </location>
</feature>
<comment type="similarity">
    <text evidence="1">Belongs to the actin family.</text>
</comment>
<dbReference type="Pfam" id="PF00022">
    <property type="entry name" value="Actin"/>
    <property type="match status" value="2"/>
</dbReference>
<feature type="compositionally biased region" description="Low complexity" evidence="2">
    <location>
        <begin position="513"/>
        <end position="529"/>
    </location>
</feature>
<dbReference type="SMART" id="SM00268">
    <property type="entry name" value="ACTIN"/>
    <property type="match status" value="1"/>
</dbReference>
<dbReference type="SUPFAM" id="SSF53067">
    <property type="entry name" value="Actin-like ATPase domain"/>
    <property type="match status" value="2"/>
</dbReference>
<dbReference type="AlphaFoldDB" id="A0A9N9GE42"/>
<feature type="compositionally biased region" description="Basic and acidic residues" evidence="2">
    <location>
        <begin position="154"/>
        <end position="173"/>
    </location>
</feature>
<dbReference type="Gene3D" id="3.90.640.10">
    <property type="entry name" value="Actin, Chain A, domain 4"/>
    <property type="match status" value="1"/>
</dbReference>
<evidence type="ECO:0000313" key="4">
    <source>
        <dbReference type="Proteomes" id="UP000789706"/>
    </source>
</evidence>
<feature type="region of interest" description="Disordered" evidence="2">
    <location>
        <begin position="142"/>
        <end position="190"/>
    </location>
</feature>
<protein>
    <submittedName>
        <fullName evidence="3">3792_t:CDS:1</fullName>
    </submittedName>
</protein>
<dbReference type="CDD" id="cd10206">
    <property type="entry name" value="ASKHA_NBD_Arp8-like"/>
    <property type="match status" value="1"/>
</dbReference>
<feature type="compositionally biased region" description="Basic residues" evidence="2">
    <location>
        <begin position="41"/>
        <end position="56"/>
    </location>
</feature>
<feature type="compositionally biased region" description="Pro residues" evidence="2">
    <location>
        <begin position="492"/>
        <end position="504"/>
    </location>
</feature>
<sequence>MDGSRVTDTTKRSNPQSNPEYEPKPPPHSEPPQNPQPSQHTQHHHQHQHRHRHRSQHQNSNIDRSYTPKLKFTNFSAQAPIVTKYVTSKFLRHDLEQEGSKVIVIHPGSKYLKIGRASEAFPYIVPNVIARQVTNWKQDDTEKMNIDDIQNENVKNENVKDKNNSEKEDKDLMNENNDSTPENWSGSRRPVANAQTQVLSFNKSSQPEIIADHNDPYKVDWTNVEEGIECYVGEKALRLANSENDYKLFYPIQHGEFNSRDYNSIKAVTHSVILIIPDVYNRLYVSEMVTMLLRYMEFRRVFVAQESVCVSFGAGISVACVVDIGAQTTSVTCVEDGMCIPDSRICLHYGGDDITTFFIRLLRKSKFPYSEIDLNRMYDWLLAEEMKEKFCTLDEANLSIQLNEFYVRAPNNPTIKYQIKTYDDAIMAPMCIFYPHVINFQKKLAEFPPKFVSQAIDDITEGVIAATVPPPGPVAQKPKSSASTQIKSSFPSPSPQPRDSPGPATPLRLDNVTTSTNGPSTPSATTSSTRNHNGFHLEPTTTLPLDDAIIQSINAATGEDRVKKFYSSLLLVGGGGLIPGIHKMLEERLSVRQASDKFEVLGSPRDMDPRLLAWKGGSVMSKLEIVSELWINSGEWEELGVRCLREKALFVW</sequence>
<gene>
    <name evidence="3" type="ORF">DEBURN_LOCUS9287</name>
</gene>
<dbReference type="PANTHER" id="PTHR11937">
    <property type="entry name" value="ACTIN"/>
    <property type="match status" value="1"/>
</dbReference>
<dbReference type="OrthoDB" id="5572108at2759"/>
<evidence type="ECO:0000256" key="1">
    <source>
        <dbReference type="RuleBase" id="RU000487"/>
    </source>
</evidence>
<comment type="caution">
    <text evidence="3">The sequence shown here is derived from an EMBL/GenBank/DDBJ whole genome shotgun (WGS) entry which is preliminary data.</text>
</comment>
<accession>A0A9N9GE42</accession>
<dbReference type="Gene3D" id="3.30.420.40">
    <property type="match status" value="4"/>
</dbReference>
<dbReference type="InterPro" id="IPR043129">
    <property type="entry name" value="ATPase_NBD"/>
</dbReference>
<evidence type="ECO:0000313" key="3">
    <source>
        <dbReference type="EMBL" id="CAG8595939.1"/>
    </source>
</evidence>